<dbReference type="Proteomes" id="UP001147700">
    <property type="component" value="Unassembled WGS sequence"/>
</dbReference>
<dbReference type="RefSeq" id="WP_202957941.1">
    <property type="nucleotide sequence ID" value="NZ_JAPCID010000015.1"/>
</dbReference>
<evidence type="ECO:0000313" key="2">
    <source>
        <dbReference type="EMBL" id="MDA0138303.1"/>
    </source>
</evidence>
<dbReference type="InterPro" id="IPR036610">
    <property type="entry name" value="PEBP-like_sf"/>
</dbReference>
<dbReference type="InterPro" id="IPR005247">
    <property type="entry name" value="YbhB_YbcL/LppC-like"/>
</dbReference>
<dbReference type="PANTHER" id="PTHR30289:SF1">
    <property type="entry name" value="PEBP (PHOSPHATIDYLETHANOLAMINE-BINDING PROTEIN) FAMILY PROTEIN"/>
    <property type="match status" value="1"/>
</dbReference>
<name>A0ABT4RIF6_9ACTN</name>
<dbReference type="PROSITE" id="PS51257">
    <property type="entry name" value="PROKAR_LIPOPROTEIN"/>
    <property type="match status" value="1"/>
</dbReference>
<dbReference type="GO" id="GO:0004860">
    <property type="term" value="F:protein kinase inhibitor activity"/>
    <property type="evidence" value="ECO:0007669"/>
    <property type="project" value="UniProtKB-KW"/>
</dbReference>
<dbReference type="InterPro" id="IPR008914">
    <property type="entry name" value="PEBP"/>
</dbReference>
<comment type="caution">
    <text evidence="2">The sequence shown here is derived from an EMBL/GenBank/DDBJ whole genome shotgun (WGS) entry which is preliminary data.</text>
</comment>
<dbReference type="SUPFAM" id="SSF49777">
    <property type="entry name" value="PEBP-like"/>
    <property type="match status" value="1"/>
</dbReference>
<proteinExistence type="inferred from homology"/>
<evidence type="ECO:0000313" key="3">
    <source>
        <dbReference type="Proteomes" id="UP001147700"/>
    </source>
</evidence>
<organism evidence="2 3">
    <name type="scientific">Solirubrobacter deserti</name>
    <dbReference type="NCBI Taxonomy" id="2282478"/>
    <lineage>
        <taxon>Bacteria</taxon>
        <taxon>Bacillati</taxon>
        <taxon>Actinomycetota</taxon>
        <taxon>Thermoleophilia</taxon>
        <taxon>Solirubrobacterales</taxon>
        <taxon>Solirubrobacteraceae</taxon>
        <taxon>Solirubrobacter</taxon>
    </lineage>
</organism>
<dbReference type="Pfam" id="PF01161">
    <property type="entry name" value="PBP"/>
    <property type="match status" value="1"/>
</dbReference>
<dbReference type="EMBL" id="JAPCID010000015">
    <property type="protein sequence ID" value="MDA0138303.1"/>
    <property type="molecule type" value="Genomic_DNA"/>
</dbReference>
<keyword evidence="3" id="KW-1185">Reference proteome</keyword>
<reference evidence="2" key="1">
    <citation type="submission" date="2022-10" db="EMBL/GenBank/DDBJ databases">
        <title>The WGS of Solirubrobacter sp. CPCC 204708.</title>
        <authorList>
            <person name="Jiang Z."/>
        </authorList>
    </citation>
    <scope>NUCLEOTIDE SEQUENCE</scope>
    <source>
        <strain evidence="2">CPCC 204708</strain>
    </source>
</reference>
<dbReference type="PANTHER" id="PTHR30289">
    <property type="entry name" value="UNCHARACTERIZED PROTEIN YBCL-RELATED"/>
    <property type="match status" value="1"/>
</dbReference>
<dbReference type="Gene3D" id="3.90.280.10">
    <property type="entry name" value="PEBP-like"/>
    <property type="match status" value="1"/>
</dbReference>
<accession>A0ABT4RIF6</accession>
<evidence type="ECO:0000256" key="1">
    <source>
        <dbReference type="ARBA" id="ARBA00007120"/>
    </source>
</evidence>
<gene>
    <name evidence="2" type="ORF">OJ962_12425</name>
</gene>
<keyword evidence="2" id="KW-0649">Protein kinase inhibitor</keyword>
<sequence length="188" mass="19026">MGARRPLLAAFAAAALGVSSCGGDDEPAASTLPTAPNTIKLSSPVVKDGKLPAANTCDGAGTIPTIVWREVPAGQAVETVLVVEDPDAEDGPFIHWTAFGISAATGAGLAPDGQFPTGTKYGKNSAGKEGWAAPCPPEGDGPHRYVFSMYALKDASALEAGAEPQAVLDKLEGAVARGTFTATYERAG</sequence>
<protein>
    <submittedName>
        <fullName evidence="2">YbhB/YbcL family Raf kinase inhibitor-like protein</fullName>
    </submittedName>
</protein>
<comment type="similarity">
    <text evidence="1">Belongs to the UPF0098 family.</text>
</comment>
<dbReference type="NCBIfam" id="TIGR00481">
    <property type="entry name" value="YbhB/YbcL family Raf kinase inhibitor-like protein"/>
    <property type="match status" value="1"/>
</dbReference>
<dbReference type="CDD" id="cd00865">
    <property type="entry name" value="PEBP_bact_arch"/>
    <property type="match status" value="1"/>
</dbReference>